<dbReference type="GO" id="GO:0016787">
    <property type="term" value="F:hydrolase activity"/>
    <property type="evidence" value="ECO:0007669"/>
    <property type="project" value="UniProtKB-KW"/>
</dbReference>
<protein>
    <submittedName>
        <fullName evidence="2">Nitrilase-related carbon-nitrogen hydrolase</fullName>
    </submittedName>
</protein>
<dbReference type="EMBL" id="JAUHGV010000262">
    <property type="protein sequence ID" value="MDN4015297.1"/>
    <property type="molecule type" value="Genomic_DNA"/>
</dbReference>
<feature type="domain" description="CN hydrolase" evidence="1">
    <location>
        <begin position="1"/>
        <end position="65"/>
    </location>
</feature>
<organism evidence="2 3">
    <name type="scientific">Chryseobacterium gambrini</name>
    <dbReference type="NCBI Taxonomy" id="373672"/>
    <lineage>
        <taxon>Bacteria</taxon>
        <taxon>Pseudomonadati</taxon>
        <taxon>Bacteroidota</taxon>
        <taxon>Flavobacteriia</taxon>
        <taxon>Flavobacteriales</taxon>
        <taxon>Weeksellaceae</taxon>
        <taxon>Chryseobacterium group</taxon>
        <taxon>Chryseobacterium</taxon>
    </lineage>
</organism>
<dbReference type="PROSITE" id="PS50263">
    <property type="entry name" value="CN_HYDROLASE"/>
    <property type="match status" value="1"/>
</dbReference>
<gene>
    <name evidence="2" type="ORF">QX233_22875</name>
</gene>
<dbReference type="InterPro" id="IPR003010">
    <property type="entry name" value="C-N_Hydrolase"/>
</dbReference>
<evidence type="ECO:0000259" key="1">
    <source>
        <dbReference type="PROSITE" id="PS50263"/>
    </source>
</evidence>
<dbReference type="Pfam" id="PF00795">
    <property type="entry name" value="CN_hydrolase"/>
    <property type="match status" value="1"/>
</dbReference>
<comment type="caution">
    <text evidence="2">The sequence shown here is derived from an EMBL/GenBank/DDBJ whole genome shotgun (WGS) entry which is preliminary data.</text>
</comment>
<dbReference type="PANTHER" id="PTHR23088:SF27">
    <property type="entry name" value="DEAMINATED GLUTATHIONE AMIDASE"/>
    <property type="match status" value="1"/>
</dbReference>
<feature type="non-terminal residue" evidence="2">
    <location>
        <position position="83"/>
    </location>
</feature>
<dbReference type="RefSeq" id="WP_290343819.1">
    <property type="nucleotide sequence ID" value="NZ_JAUHGV010000262.1"/>
</dbReference>
<accession>A0AAJ1RAG6</accession>
<reference evidence="2" key="1">
    <citation type="submission" date="2023-06" db="EMBL/GenBank/DDBJ databases">
        <title>Two Chryseobacterium gambrini strains from China.</title>
        <authorList>
            <person name="Zeng J."/>
            <person name="Wu Y."/>
        </authorList>
    </citation>
    <scope>NUCLEOTIDE SEQUENCE</scope>
    <source>
        <strain evidence="2">SQ219</strain>
    </source>
</reference>
<feature type="non-terminal residue" evidence="2">
    <location>
        <position position="1"/>
    </location>
</feature>
<keyword evidence="2" id="KW-0378">Hydrolase</keyword>
<proteinExistence type="predicted"/>
<name>A0AAJ1RAG6_9FLAO</name>
<evidence type="ECO:0000313" key="2">
    <source>
        <dbReference type="EMBL" id="MDN4015297.1"/>
    </source>
</evidence>
<evidence type="ECO:0000313" key="3">
    <source>
        <dbReference type="Proteomes" id="UP001225933"/>
    </source>
</evidence>
<dbReference type="AlphaFoldDB" id="A0AAJ1RAG6"/>
<dbReference type="Gene3D" id="3.60.110.10">
    <property type="entry name" value="Carbon-nitrogen hydrolase"/>
    <property type="match status" value="1"/>
</dbReference>
<dbReference type="PANTHER" id="PTHR23088">
    <property type="entry name" value="NITRILASE-RELATED"/>
    <property type="match status" value="1"/>
</dbReference>
<dbReference type="InterPro" id="IPR036526">
    <property type="entry name" value="C-N_Hydrolase_sf"/>
</dbReference>
<sequence>GAAHWDILLRARAIENQCYVLAAAQGGRHENGRRTWGHSMLVDPWGEIIASVPEGEGIAIGDMDPARLAQVRQDLPALKHRVM</sequence>
<dbReference type="Proteomes" id="UP001225933">
    <property type="component" value="Unassembled WGS sequence"/>
</dbReference>
<dbReference type="SUPFAM" id="SSF56317">
    <property type="entry name" value="Carbon-nitrogen hydrolase"/>
    <property type="match status" value="1"/>
</dbReference>